<protein>
    <submittedName>
        <fullName evidence="3">Cell wall surface anchor family protein</fullName>
    </submittedName>
</protein>
<name>A0A0P0ZAC5_9HYPH</name>
<dbReference type="OrthoDB" id="7917381at2"/>
<feature type="compositionally biased region" description="Polar residues" evidence="1">
    <location>
        <begin position="500"/>
        <end position="514"/>
    </location>
</feature>
<keyword evidence="2" id="KW-0732">Signal</keyword>
<feature type="compositionally biased region" description="Polar residues" evidence="1">
    <location>
        <begin position="214"/>
        <end position="228"/>
    </location>
</feature>
<feature type="compositionally biased region" description="Acidic residues" evidence="1">
    <location>
        <begin position="265"/>
        <end position="282"/>
    </location>
</feature>
<evidence type="ECO:0000256" key="1">
    <source>
        <dbReference type="SAM" id="MobiDB-lite"/>
    </source>
</evidence>
<dbReference type="EMBL" id="LC066397">
    <property type="protein sequence ID" value="BAT31328.1"/>
    <property type="molecule type" value="Genomic_DNA"/>
</dbReference>
<feature type="signal peptide" evidence="2">
    <location>
        <begin position="1"/>
        <end position="23"/>
    </location>
</feature>
<accession>A0A0P0ZAC5</accession>
<feature type="compositionally biased region" description="Acidic residues" evidence="1">
    <location>
        <begin position="417"/>
        <end position="427"/>
    </location>
</feature>
<feature type="compositionally biased region" description="Basic and acidic residues" evidence="1">
    <location>
        <begin position="136"/>
        <end position="148"/>
    </location>
</feature>
<sequence>MTSWTSMIATGTALALVPLSGNAQQSDGQCAGVPNSSGIELLISVEGAPGRYRLTCQNGALVAVPAEVAGLATSPTPSEQAMESAASTVGAMISGEMEIGRNMAGVGSADPARDREDASGETAAEAMMPDGGDVTPRTEEPLLEDAKPDGVVPRKNGTVPASEEEASADLATTKTEAESFAEEPKEKMPQDIPAMATVDESTGTTDEAPVVSDLQGTVTESGPGSLEQQMDAAIAGNGSSGTPSKRGPGTLEQQMAAATAQSAESNEDATADAETSEAESEDGTTSSLEATGVPSKSGPGTLEQQMEAAIAGNGSSGTPSKRGPGTLEQQMAAATAQSTESNEDATADEATSVAESEDGTTSSLEATGVPSKSGPGTLEQQMDAAIAGNGSSGTPSKRGPGTLEQQMSAATAQSTNDMEDSTSDDASSDTASKDDTTSSLEATGVPSKSGPGTLEEQMDAAIAGNGSSGSPSKRGPGTLEQQMSAATAQSAEIETETSDEVSGSDTTDPASPSETSDELAAVTTAPISESKGDDEADRIAVPAEVVASARLALPGVEFQSVSVREESGTQLFALRGAALGGTPVSVAVEPDGQIVSIDREVDSEQVPEQVNRIATALLPDRLVNRVMLSTRENYMSYFVFRGVDSQSVPFALEVRSDGQEARFVRAN</sequence>
<reference evidence="3" key="1">
    <citation type="journal article" date="2015" name="Proc. Natl. Acad. Sci. U.S.A.">
        <title>Bacterial clade with the ribosomal RNA operon on a small plasmid rather than the chromosome.</title>
        <authorList>
            <person name="Anda M."/>
            <person name="Ohtsubo Y."/>
            <person name="Okubo T."/>
            <person name="Sugawara M."/>
            <person name="Nagata Y."/>
            <person name="Tsuda M."/>
            <person name="Minamisawa K."/>
            <person name="Mitsui H."/>
        </authorList>
    </citation>
    <scope>NUCLEOTIDE SEQUENCE</scope>
    <source>
        <strain evidence="3">DSM 15513</strain>
    </source>
</reference>
<feature type="compositionally biased region" description="Low complexity" evidence="1">
    <location>
        <begin position="464"/>
        <end position="477"/>
    </location>
</feature>
<organism evidence="3">
    <name type="scientific">Fulvimarina pelagi</name>
    <dbReference type="NCBI Taxonomy" id="217511"/>
    <lineage>
        <taxon>Bacteria</taxon>
        <taxon>Pseudomonadati</taxon>
        <taxon>Pseudomonadota</taxon>
        <taxon>Alphaproteobacteria</taxon>
        <taxon>Hyphomicrobiales</taxon>
        <taxon>Aurantimonadaceae</taxon>
        <taxon>Fulvimarina</taxon>
    </lineage>
</organism>
<feature type="compositionally biased region" description="Polar residues" evidence="1">
    <location>
        <begin position="479"/>
        <end position="492"/>
    </location>
</feature>
<feature type="region of interest" description="Disordered" evidence="1">
    <location>
        <begin position="105"/>
        <end position="520"/>
    </location>
</feature>
<dbReference type="RefSeq" id="WP_007065874.1">
    <property type="nucleotide sequence ID" value="NZ_BBWO01000005.1"/>
</dbReference>
<feature type="chain" id="PRO_5006058299" evidence="2">
    <location>
        <begin position="24"/>
        <end position="667"/>
    </location>
</feature>
<feature type="compositionally biased region" description="Polar residues" evidence="1">
    <location>
        <begin position="403"/>
        <end position="416"/>
    </location>
</feature>
<evidence type="ECO:0000256" key="2">
    <source>
        <dbReference type="SAM" id="SignalP"/>
    </source>
</evidence>
<evidence type="ECO:0000313" key="3">
    <source>
        <dbReference type="EMBL" id="BAT31328.1"/>
    </source>
</evidence>
<dbReference type="AlphaFoldDB" id="A0A0P0ZAC5"/>
<proteinExistence type="predicted"/>